<evidence type="ECO:0000256" key="4">
    <source>
        <dbReference type="ARBA" id="ARBA00022692"/>
    </source>
</evidence>
<feature type="transmembrane region" description="Helical" evidence="9">
    <location>
        <begin position="117"/>
        <end position="138"/>
    </location>
</feature>
<keyword evidence="11" id="KW-1185">Reference proteome</keyword>
<evidence type="ECO:0000256" key="7">
    <source>
        <dbReference type="ARBA" id="ARBA00023136"/>
    </source>
</evidence>
<dbReference type="Pfam" id="PF02653">
    <property type="entry name" value="BPD_transp_2"/>
    <property type="match status" value="1"/>
</dbReference>
<evidence type="ECO:0000256" key="1">
    <source>
        <dbReference type="ARBA" id="ARBA00004429"/>
    </source>
</evidence>
<organism evidence="10 11">
    <name type="scientific">Marinobacter daepoensis</name>
    <dbReference type="NCBI Taxonomy" id="262077"/>
    <lineage>
        <taxon>Bacteria</taxon>
        <taxon>Pseudomonadati</taxon>
        <taxon>Pseudomonadota</taxon>
        <taxon>Gammaproteobacteria</taxon>
        <taxon>Pseudomonadales</taxon>
        <taxon>Marinobacteraceae</taxon>
        <taxon>Marinobacter</taxon>
    </lineage>
</organism>
<comment type="subcellular location">
    <subcellularLocation>
        <location evidence="1">Cell inner membrane</location>
        <topology evidence="1">Multi-pass membrane protein</topology>
    </subcellularLocation>
</comment>
<comment type="caution">
    <text evidence="10">The sequence shown here is derived from an EMBL/GenBank/DDBJ whole genome shotgun (WGS) entry which is preliminary data.</text>
</comment>
<feature type="transmembrane region" description="Helical" evidence="9">
    <location>
        <begin position="199"/>
        <end position="218"/>
    </location>
</feature>
<evidence type="ECO:0000313" key="10">
    <source>
        <dbReference type="EMBL" id="MBN7768625.1"/>
    </source>
</evidence>
<evidence type="ECO:0000256" key="3">
    <source>
        <dbReference type="ARBA" id="ARBA00022475"/>
    </source>
</evidence>
<feature type="transmembrane region" description="Helical" evidence="9">
    <location>
        <begin position="150"/>
        <end position="172"/>
    </location>
</feature>
<dbReference type="Proteomes" id="UP000664344">
    <property type="component" value="Unassembled WGS sequence"/>
</dbReference>
<evidence type="ECO:0000313" key="11">
    <source>
        <dbReference type="Proteomes" id="UP000664344"/>
    </source>
</evidence>
<feature type="transmembrane region" description="Helical" evidence="9">
    <location>
        <begin position="59"/>
        <end position="80"/>
    </location>
</feature>
<dbReference type="InterPro" id="IPR001851">
    <property type="entry name" value="ABC_transp_permease"/>
</dbReference>
<dbReference type="EMBL" id="JAFKDB010000007">
    <property type="protein sequence ID" value="MBN7768625.1"/>
    <property type="molecule type" value="Genomic_DNA"/>
</dbReference>
<dbReference type="PANTHER" id="PTHR11795">
    <property type="entry name" value="BRANCHED-CHAIN AMINO ACID TRANSPORT SYSTEM PERMEASE PROTEIN LIVH"/>
    <property type="match status" value="1"/>
</dbReference>
<keyword evidence="5" id="KW-0029">Amino-acid transport</keyword>
<evidence type="ECO:0000256" key="8">
    <source>
        <dbReference type="ARBA" id="ARBA00037998"/>
    </source>
</evidence>
<gene>
    <name evidence="10" type="ORF">JYP53_01755</name>
</gene>
<name>A0ABS3BBC6_9GAMM</name>
<dbReference type="RefSeq" id="WP_206556496.1">
    <property type="nucleotide sequence ID" value="NZ_JAFKDB010000007.1"/>
</dbReference>
<evidence type="ECO:0000256" key="6">
    <source>
        <dbReference type="ARBA" id="ARBA00022989"/>
    </source>
</evidence>
<keyword evidence="4 9" id="KW-0812">Transmembrane</keyword>
<keyword evidence="2" id="KW-0813">Transport</keyword>
<feature type="transmembrane region" description="Helical" evidence="9">
    <location>
        <begin position="281"/>
        <end position="314"/>
    </location>
</feature>
<feature type="transmembrane region" description="Helical" evidence="9">
    <location>
        <begin position="246"/>
        <end position="269"/>
    </location>
</feature>
<reference evidence="10 11" key="1">
    <citation type="submission" date="2021-02" db="EMBL/GenBank/DDBJ databases">
        <title>PHA producing bacteria isolated from coastal sediment in Guangdong, Shenzhen.</title>
        <authorList>
            <person name="Zheng W."/>
            <person name="Yu S."/>
            <person name="Huang Y."/>
        </authorList>
    </citation>
    <scope>NUCLEOTIDE SEQUENCE [LARGE SCALE GENOMIC DNA]</scope>
    <source>
        <strain evidence="10 11">TN21-5</strain>
    </source>
</reference>
<evidence type="ECO:0000256" key="2">
    <source>
        <dbReference type="ARBA" id="ARBA00022448"/>
    </source>
</evidence>
<accession>A0ABS3BBC6</accession>
<comment type="similarity">
    <text evidence="8">Belongs to the binding-protein-dependent transport system permease family. LivHM subfamily.</text>
</comment>
<protein>
    <submittedName>
        <fullName evidence="10">Branched-chain amino acid ABC transporter permease</fullName>
    </submittedName>
</protein>
<keyword evidence="6 9" id="KW-1133">Transmembrane helix</keyword>
<evidence type="ECO:0000256" key="5">
    <source>
        <dbReference type="ARBA" id="ARBA00022970"/>
    </source>
</evidence>
<proteinExistence type="inferred from homology"/>
<dbReference type="CDD" id="cd06582">
    <property type="entry name" value="TM_PBP1_LivH_like"/>
    <property type="match status" value="1"/>
</dbReference>
<keyword evidence="3" id="KW-1003">Cell membrane</keyword>
<feature type="transmembrane region" description="Helical" evidence="9">
    <location>
        <begin position="321"/>
        <end position="338"/>
    </location>
</feature>
<dbReference type="InterPro" id="IPR052157">
    <property type="entry name" value="BCAA_transport_permease"/>
</dbReference>
<feature type="transmembrane region" description="Helical" evidence="9">
    <location>
        <begin position="87"/>
        <end position="105"/>
    </location>
</feature>
<evidence type="ECO:0000256" key="9">
    <source>
        <dbReference type="SAM" id="Phobius"/>
    </source>
</evidence>
<dbReference type="PANTHER" id="PTHR11795:SF442">
    <property type="entry name" value="ABC TRANSPORTER ATP-BINDING PROTEIN"/>
    <property type="match status" value="1"/>
</dbReference>
<feature type="transmembrane region" description="Helical" evidence="9">
    <location>
        <begin position="31"/>
        <end position="53"/>
    </location>
</feature>
<keyword evidence="7 9" id="KW-0472">Membrane</keyword>
<sequence length="347" mass="37228">MSTVEHTAVRGGGLAGAVPAMRRFRDQSPHWFLLLGMMLAALVMMDFTTWLVLTLSGAAMGAMLFLMASGMTLTFGLMNVLNLAHGAFISLGAYAGATVLLFWMNDQASASSVWLNLASVIPALLFAVLVASLIGWVFEKLVIKPVYGDHLKQILVTVGGSIILMQLIEVVWGSNEIPVPRPEAFSGAVVVAGIALEKYRLLSVVLGLLVYALMTWIIERTRVGILIRAGVEDREMVEVQGYRVHLLFLGVFIAGSALAGLGGAMWAMYEELITAHMGDELMISVVVVIILGGLGSIKGCFFGAILVGLINLYVGFLEPRLAAVATVGLMVAVLMWRPQGLIPVIRV</sequence>